<dbReference type="AlphaFoldDB" id="A0A8T0SWP8"/>
<name>A0A8T0SWP8_PANVG</name>
<comment type="caution">
    <text evidence="1">The sequence shown here is derived from an EMBL/GenBank/DDBJ whole genome shotgun (WGS) entry which is preliminary data.</text>
</comment>
<proteinExistence type="predicted"/>
<dbReference type="Proteomes" id="UP000823388">
    <property type="component" value="Chromosome 5K"/>
</dbReference>
<protein>
    <submittedName>
        <fullName evidence="1">Uncharacterized protein</fullName>
    </submittedName>
</protein>
<reference evidence="1 2" key="1">
    <citation type="submission" date="2020-05" db="EMBL/GenBank/DDBJ databases">
        <title>WGS assembly of Panicum virgatum.</title>
        <authorList>
            <person name="Lovell J.T."/>
            <person name="Jenkins J."/>
            <person name="Shu S."/>
            <person name="Juenger T.E."/>
            <person name="Schmutz J."/>
        </authorList>
    </citation>
    <scope>NUCLEOTIDE SEQUENCE [LARGE SCALE GENOMIC DNA]</scope>
    <source>
        <strain evidence="2">cv. AP13</strain>
    </source>
</reference>
<keyword evidence="2" id="KW-1185">Reference proteome</keyword>
<gene>
    <name evidence="1" type="ORF">PVAP13_5KG532107</name>
</gene>
<dbReference type="EMBL" id="CM029045">
    <property type="protein sequence ID" value="KAG2600509.1"/>
    <property type="molecule type" value="Genomic_DNA"/>
</dbReference>
<evidence type="ECO:0000313" key="2">
    <source>
        <dbReference type="Proteomes" id="UP000823388"/>
    </source>
</evidence>
<evidence type="ECO:0000313" key="1">
    <source>
        <dbReference type="EMBL" id="KAG2600509.1"/>
    </source>
</evidence>
<accession>A0A8T0SWP8</accession>
<sequence>MSYTVRLYARSPASSYCSPFLRRDNASFLLSIIHYSTLCPSFQ</sequence>
<organism evidence="1 2">
    <name type="scientific">Panicum virgatum</name>
    <name type="common">Blackwell switchgrass</name>
    <dbReference type="NCBI Taxonomy" id="38727"/>
    <lineage>
        <taxon>Eukaryota</taxon>
        <taxon>Viridiplantae</taxon>
        <taxon>Streptophyta</taxon>
        <taxon>Embryophyta</taxon>
        <taxon>Tracheophyta</taxon>
        <taxon>Spermatophyta</taxon>
        <taxon>Magnoliopsida</taxon>
        <taxon>Liliopsida</taxon>
        <taxon>Poales</taxon>
        <taxon>Poaceae</taxon>
        <taxon>PACMAD clade</taxon>
        <taxon>Panicoideae</taxon>
        <taxon>Panicodae</taxon>
        <taxon>Paniceae</taxon>
        <taxon>Panicinae</taxon>
        <taxon>Panicum</taxon>
        <taxon>Panicum sect. Hiantes</taxon>
    </lineage>
</organism>